<keyword evidence="3" id="KW-1185">Reference proteome</keyword>
<protein>
    <recommendedName>
        <fullName evidence="1">Aminoglycoside phosphotransferase domain-containing protein</fullName>
    </recommendedName>
</protein>
<dbReference type="Gene3D" id="3.90.1200.10">
    <property type="match status" value="1"/>
</dbReference>
<feature type="domain" description="Aminoglycoside phosphotransferase" evidence="1">
    <location>
        <begin position="143"/>
        <end position="233"/>
    </location>
</feature>
<accession>A0ABQ3IL93</accession>
<comment type="caution">
    <text evidence="2">The sequence shown here is derived from an EMBL/GenBank/DDBJ whole genome shotgun (WGS) entry which is preliminary data.</text>
</comment>
<dbReference type="SUPFAM" id="SSF56112">
    <property type="entry name" value="Protein kinase-like (PK-like)"/>
    <property type="match status" value="1"/>
</dbReference>
<reference evidence="3" key="1">
    <citation type="journal article" date="2019" name="Int. J. Syst. Evol. Microbiol.">
        <title>The Global Catalogue of Microorganisms (GCM) 10K type strain sequencing project: providing services to taxonomists for standard genome sequencing and annotation.</title>
        <authorList>
            <consortium name="The Broad Institute Genomics Platform"/>
            <consortium name="The Broad Institute Genome Sequencing Center for Infectious Disease"/>
            <person name="Wu L."/>
            <person name="Ma J."/>
        </authorList>
    </citation>
    <scope>NUCLEOTIDE SEQUENCE [LARGE SCALE GENOMIC DNA]</scope>
    <source>
        <strain evidence="3">CGMCC 4.7677</strain>
    </source>
</reference>
<dbReference type="InterPro" id="IPR002575">
    <property type="entry name" value="Aminoglycoside_PTrfase"/>
</dbReference>
<dbReference type="EMBL" id="BNAU01000001">
    <property type="protein sequence ID" value="GHE83414.1"/>
    <property type="molecule type" value="Genomic_DNA"/>
</dbReference>
<proteinExistence type="predicted"/>
<dbReference type="RefSeq" id="WP_191243509.1">
    <property type="nucleotide sequence ID" value="NZ_BNAU01000001.1"/>
</dbReference>
<organism evidence="2 3">
    <name type="scientific">Amycolatopsis deserti</name>
    <dbReference type="NCBI Taxonomy" id="185696"/>
    <lineage>
        <taxon>Bacteria</taxon>
        <taxon>Bacillati</taxon>
        <taxon>Actinomycetota</taxon>
        <taxon>Actinomycetes</taxon>
        <taxon>Pseudonocardiales</taxon>
        <taxon>Pseudonocardiaceae</taxon>
        <taxon>Amycolatopsis</taxon>
    </lineage>
</organism>
<dbReference type="Proteomes" id="UP000605897">
    <property type="component" value="Unassembled WGS sequence"/>
</dbReference>
<evidence type="ECO:0000313" key="2">
    <source>
        <dbReference type="EMBL" id="GHE83414.1"/>
    </source>
</evidence>
<evidence type="ECO:0000259" key="1">
    <source>
        <dbReference type="Pfam" id="PF01636"/>
    </source>
</evidence>
<name>A0ABQ3IL93_9PSEU</name>
<dbReference type="InterPro" id="IPR011009">
    <property type="entry name" value="Kinase-like_dom_sf"/>
</dbReference>
<sequence>MSPTPNPSAAHAMTPATLRTQWQQLPAALRAAIEQHTGRVHRAETISAGLNATFTARLHTETGLIFAKGTPSTRAAGQRREACINPYAQPIAPRLHWHIDIAGWHILGFEHLDGHPAELSPGSDDLPDVTRMLTQLTELKVPTTGCRRIEDRWADAAKQADTDPALLAGNHLLHTDLNPHNILITKRGARLVDWSWPTLGAPWIDTACTALWLIAEGHTPADAERWASAHPAWSTAQSAAIDTFTATSAALWGQIASNEPRPWKLRVRDAAATWAQHRA</sequence>
<gene>
    <name evidence="2" type="ORF">GCM10017786_13140</name>
</gene>
<evidence type="ECO:0000313" key="3">
    <source>
        <dbReference type="Proteomes" id="UP000605897"/>
    </source>
</evidence>
<dbReference type="Pfam" id="PF01636">
    <property type="entry name" value="APH"/>
    <property type="match status" value="1"/>
</dbReference>